<dbReference type="PANTHER" id="PTHR43304">
    <property type="entry name" value="PHYTOCHROME-LIKE PROTEIN CPH1"/>
    <property type="match status" value="1"/>
</dbReference>
<gene>
    <name evidence="8" type="ORF">SAMN04488104_10901</name>
</gene>
<dbReference type="Gene3D" id="2.10.70.100">
    <property type="match status" value="1"/>
</dbReference>
<dbReference type="Proteomes" id="UP000199060">
    <property type="component" value="Unassembled WGS sequence"/>
</dbReference>
<dbReference type="SMART" id="SM00086">
    <property type="entry name" value="PAC"/>
    <property type="match status" value="5"/>
</dbReference>
<evidence type="ECO:0000313" key="8">
    <source>
        <dbReference type="EMBL" id="SDD87102.1"/>
    </source>
</evidence>
<organism evidence="8 9">
    <name type="scientific">Algoriphagus faecimaris</name>
    <dbReference type="NCBI Taxonomy" id="686796"/>
    <lineage>
        <taxon>Bacteria</taxon>
        <taxon>Pseudomonadati</taxon>
        <taxon>Bacteroidota</taxon>
        <taxon>Cytophagia</taxon>
        <taxon>Cytophagales</taxon>
        <taxon>Cyclobacteriaceae</taxon>
        <taxon>Algoriphagus</taxon>
    </lineage>
</organism>
<feature type="domain" description="PAC" evidence="7">
    <location>
        <begin position="510"/>
        <end position="562"/>
    </location>
</feature>
<dbReference type="NCBIfam" id="TIGR00229">
    <property type="entry name" value="sensory_box"/>
    <property type="match status" value="3"/>
</dbReference>
<feature type="domain" description="PAC" evidence="7">
    <location>
        <begin position="375"/>
        <end position="427"/>
    </location>
</feature>
<dbReference type="SMART" id="SM00091">
    <property type="entry name" value="PAS"/>
    <property type="match status" value="5"/>
</dbReference>
<dbReference type="PROSITE" id="PS50112">
    <property type="entry name" value="PAS"/>
    <property type="match status" value="2"/>
</dbReference>
<evidence type="ECO:0000256" key="4">
    <source>
        <dbReference type="ARBA" id="ARBA00022679"/>
    </source>
</evidence>
<dbReference type="Pfam" id="PF08447">
    <property type="entry name" value="PAS_3"/>
    <property type="match status" value="3"/>
</dbReference>
<sequence length="839" mass="97167">MEKATPSVELFNQLPIPSLIFELETLRILEVNTAAVSLYGFSLEEFSYLTLKDLISNLELNKFLILSGGVQINEEIHPLRLFTNQSKAGQIIPVDARGRKLEYNGQPCILLMLNETKIADSENQSDSRLRDKYNPSDNSVLENHFESGFTESFIQKNEKDQIALLKSVISHSNEAILIMNSGSFEESEPRINYANEAFSLITGYETSEAIGQTLGLLFGSKLNLEESSRLHQAFENWQPCEMVFSIDTKKGEKLLINCRLIPLENQGGTFSHWLAFLNEVTDTSLVEEKLIQAKEIAEENDRRMNEAQKLAHLGSWYYDFINQVSQWSEETYRIWGLDPSIEVVNFIDHEKLVHPEDWERFNAVINNAIEKGIPYKMELKLLRPDGSYKTVNTIGAPVFSEDKKLIAFRGTTQDISDRILIEKELKEAKERAERSQYAMAQASILAKIGYWDHDFETNTLSCSDYIFQLFGITTRDEALSYEEAKSYFHKQSQEKISKATKELIENGTSYDLELKVINSRNEEIFVRKVIQPVYNEKDEIIGERGVLQDITEGKYLQELNREVARMVKIGSWSVDMVDQKVFWSEQIHQLHETNPKIYVPTLEEGINFYREDFREMVRSAVENTIKTGEEWDFEAVIITAKKREVWIRSLGHAEFEEGRCIRLYGGLQDINARKKAEEEKSRFQETLENSLNEIYMFNADSLKFSYVNKGAMMNLGYSSKEILNLTPIDIKPEFSDDSFREFVNPLIEKKTDKLVFFTFHKRKDASLYPVEVHLKLVEEANYRNFIAIILDITERRKAEEDLLSASERLRLATSSAKMGIWDWDVLNDRLIWDDRMYEL</sequence>
<dbReference type="EMBL" id="FNAC01000090">
    <property type="protein sequence ID" value="SDD87102.1"/>
    <property type="molecule type" value="Genomic_DNA"/>
</dbReference>
<keyword evidence="9" id="KW-1185">Reference proteome</keyword>
<dbReference type="EC" id="2.7.13.3" evidence="2"/>
<feature type="domain" description="PAS" evidence="6">
    <location>
        <begin position="161"/>
        <end position="236"/>
    </location>
</feature>
<dbReference type="PROSITE" id="PS50113">
    <property type="entry name" value="PAC"/>
    <property type="match status" value="3"/>
</dbReference>
<reference evidence="9" key="1">
    <citation type="submission" date="2016-10" db="EMBL/GenBank/DDBJ databases">
        <authorList>
            <person name="Varghese N."/>
            <person name="Submissions S."/>
        </authorList>
    </citation>
    <scope>NUCLEOTIDE SEQUENCE [LARGE SCALE GENOMIC DNA]</scope>
    <source>
        <strain evidence="9">DSM 23095</strain>
    </source>
</reference>
<accession>A0A1G6Y9X1</accession>
<evidence type="ECO:0000256" key="5">
    <source>
        <dbReference type="ARBA" id="ARBA00022777"/>
    </source>
</evidence>
<keyword evidence="4" id="KW-0808">Transferase</keyword>
<name>A0A1G6Y9X1_9BACT</name>
<dbReference type="InterPro" id="IPR035965">
    <property type="entry name" value="PAS-like_dom_sf"/>
</dbReference>
<feature type="domain" description="PAC" evidence="7">
    <location>
        <begin position="753"/>
        <end position="804"/>
    </location>
</feature>
<keyword evidence="3" id="KW-0597">Phosphoprotein</keyword>
<evidence type="ECO:0000313" key="9">
    <source>
        <dbReference type="Proteomes" id="UP000199060"/>
    </source>
</evidence>
<dbReference type="GO" id="GO:0004673">
    <property type="term" value="F:protein histidine kinase activity"/>
    <property type="evidence" value="ECO:0007669"/>
    <property type="project" value="UniProtKB-EC"/>
</dbReference>
<keyword evidence="5" id="KW-0418">Kinase</keyword>
<comment type="catalytic activity">
    <reaction evidence="1">
        <text>ATP + protein L-histidine = ADP + protein N-phospho-L-histidine.</text>
        <dbReference type="EC" id="2.7.13.3"/>
    </reaction>
</comment>
<dbReference type="InterPro" id="IPR000014">
    <property type="entry name" value="PAS"/>
</dbReference>
<dbReference type="AlphaFoldDB" id="A0A1G6Y9X1"/>
<dbReference type="Gene3D" id="3.30.450.20">
    <property type="entry name" value="PAS domain"/>
    <property type="match status" value="7"/>
</dbReference>
<dbReference type="Pfam" id="PF13426">
    <property type="entry name" value="PAS_9"/>
    <property type="match status" value="2"/>
</dbReference>
<dbReference type="PANTHER" id="PTHR43304:SF1">
    <property type="entry name" value="PAC DOMAIN-CONTAINING PROTEIN"/>
    <property type="match status" value="1"/>
</dbReference>
<dbReference type="SUPFAM" id="SSF55785">
    <property type="entry name" value="PYP-like sensor domain (PAS domain)"/>
    <property type="match status" value="6"/>
</dbReference>
<feature type="non-terminal residue" evidence="8">
    <location>
        <position position="839"/>
    </location>
</feature>
<evidence type="ECO:0000259" key="6">
    <source>
        <dbReference type="PROSITE" id="PS50112"/>
    </source>
</evidence>
<evidence type="ECO:0000256" key="1">
    <source>
        <dbReference type="ARBA" id="ARBA00000085"/>
    </source>
</evidence>
<evidence type="ECO:0000256" key="2">
    <source>
        <dbReference type="ARBA" id="ARBA00012438"/>
    </source>
</evidence>
<dbReference type="InterPro" id="IPR000700">
    <property type="entry name" value="PAS-assoc_C"/>
</dbReference>
<evidence type="ECO:0000256" key="3">
    <source>
        <dbReference type="ARBA" id="ARBA00022553"/>
    </source>
</evidence>
<dbReference type="InterPro" id="IPR052162">
    <property type="entry name" value="Sensor_kinase/Photoreceptor"/>
</dbReference>
<dbReference type="OrthoDB" id="9124519at2"/>
<evidence type="ECO:0000259" key="7">
    <source>
        <dbReference type="PROSITE" id="PS50113"/>
    </source>
</evidence>
<dbReference type="CDD" id="cd00130">
    <property type="entry name" value="PAS"/>
    <property type="match status" value="3"/>
</dbReference>
<feature type="domain" description="PAS" evidence="6">
    <location>
        <begin position="679"/>
        <end position="724"/>
    </location>
</feature>
<dbReference type="InterPro" id="IPR013655">
    <property type="entry name" value="PAS_fold_3"/>
</dbReference>
<proteinExistence type="predicted"/>
<dbReference type="InterPro" id="IPR001610">
    <property type="entry name" value="PAC"/>
</dbReference>
<protein>
    <recommendedName>
        <fullName evidence="2">histidine kinase</fullName>
        <ecNumber evidence="2">2.7.13.3</ecNumber>
    </recommendedName>
</protein>
<dbReference type="RefSeq" id="WP_139162856.1">
    <property type="nucleotide sequence ID" value="NZ_FNAC01000090.1"/>
</dbReference>
<dbReference type="STRING" id="686796.SAMN04488104_10901"/>